<accession>M0F8A1</accession>
<reference evidence="1 2" key="1">
    <citation type="journal article" date="2014" name="PLoS Genet.">
        <title>Phylogenetically driven sequencing of extremely halophilic archaea reveals strategies for static and dynamic osmo-response.</title>
        <authorList>
            <person name="Becker E.A."/>
            <person name="Seitzer P.M."/>
            <person name="Tritt A."/>
            <person name="Larsen D."/>
            <person name="Krusor M."/>
            <person name="Yao A.I."/>
            <person name="Wu D."/>
            <person name="Madern D."/>
            <person name="Eisen J.A."/>
            <person name="Darling A.E."/>
            <person name="Facciotti M.T."/>
        </authorList>
    </citation>
    <scope>NUCLEOTIDE SEQUENCE [LARGE SCALE GENOMIC DNA]</scope>
    <source>
        <strain evidence="1 2">ATCC 700873</strain>
    </source>
</reference>
<dbReference type="EMBL" id="AOJO01000038">
    <property type="protein sequence ID" value="ELZ56261.1"/>
    <property type="molecule type" value="Genomic_DNA"/>
</dbReference>
<sequence>MGEVADLLSSFESTFDAFTASIDACRQRATFGNETSYELLSRRWLRESRELRDRIEFSLQTSMWVQWISESVWQAGELSTHLRDEDSRYLQQYGPDMFSYIAHPPLLVAVLTSAAMVEEVGAVTVKELDTGIDPNLDETTLEEVIGWVRDEGFAPESVDLEVLDDTLREARNDLSHSMTARGTTVTLDTFETYIEAVQIAVGLALSLADRLATDVLADLADLSLTPNRDNSGATGVIK</sequence>
<dbReference type="AlphaFoldDB" id="M0F8A1"/>
<keyword evidence="2" id="KW-1185">Reference proteome</keyword>
<dbReference type="STRING" id="1227481.C467_08780"/>
<comment type="caution">
    <text evidence="1">The sequence shown here is derived from an EMBL/GenBank/DDBJ whole genome shotgun (WGS) entry which is preliminary data.</text>
</comment>
<gene>
    <name evidence="1" type="ORF">C467_08780</name>
</gene>
<organism evidence="1 2">
    <name type="scientific">Halorubrum hochstenium ATCC 700873</name>
    <dbReference type="NCBI Taxonomy" id="1227481"/>
    <lineage>
        <taxon>Archaea</taxon>
        <taxon>Methanobacteriati</taxon>
        <taxon>Methanobacteriota</taxon>
        <taxon>Stenosarchaea group</taxon>
        <taxon>Halobacteria</taxon>
        <taxon>Halobacteriales</taxon>
        <taxon>Haloferacaceae</taxon>
        <taxon>Halorubrum</taxon>
    </lineage>
</organism>
<evidence type="ECO:0000313" key="1">
    <source>
        <dbReference type="EMBL" id="ELZ56261.1"/>
    </source>
</evidence>
<evidence type="ECO:0000313" key="2">
    <source>
        <dbReference type="Proteomes" id="UP000011689"/>
    </source>
</evidence>
<dbReference type="Proteomes" id="UP000011689">
    <property type="component" value="Unassembled WGS sequence"/>
</dbReference>
<protein>
    <submittedName>
        <fullName evidence="1">Uncharacterized protein</fullName>
    </submittedName>
</protein>
<proteinExistence type="predicted"/>
<name>M0F8A1_9EURY</name>